<proteinExistence type="predicted"/>
<dbReference type="AlphaFoldDB" id="A0A832H5K2"/>
<evidence type="ECO:0000256" key="1">
    <source>
        <dbReference type="SAM" id="Phobius"/>
    </source>
</evidence>
<keyword evidence="1" id="KW-0812">Transmembrane</keyword>
<evidence type="ECO:0000259" key="2">
    <source>
        <dbReference type="Pfam" id="PF12158"/>
    </source>
</evidence>
<feature type="transmembrane region" description="Helical" evidence="1">
    <location>
        <begin position="139"/>
        <end position="164"/>
    </location>
</feature>
<dbReference type="Pfam" id="PF12158">
    <property type="entry name" value="DUF3592"/>
    <property type="match status" value="1"/>
</dbReference>
<dbReference type="EMBL" id="DSRD01000658">
    <property type="protein sequence ID" value="HGW94697.1"/>
    <property type="molecule type" value="Genomic_DNA"/>
</dbReference>
<reference evidence="3" key="1">
    <citation type="journal article" date="2020" name="mSystems">
        <title>Genome- and Community-Level Interaction Insights into Carbon Utilization and Element Cycling Functions of Hydrothermarchaeota in Hydrothermal Sediment.</title>
        <authorList>
            <person name="Zhou Z."/>
            <person name="Liu Y."/>
            <person name="Xu W."/>
            <person name="Pan J."/>
            <person name="Luo Z.H."/>
            <person name="Li M."/>
        </authorList>
    </citation>
    <scope>NUCLEOTIDE SEQUENCE [LARGE SCALE GENOMIC DNA]</scope>
    <source>
        <strain evidence="3">SpSt-402</strain>
    </source>
</reference>
<name>A0A832H5K2_9CYAN</name>
<gene>
    <name evidence="3" type="ORF">ENR47_10510</name>
</gene>
<keyword evidence="1" id="KW-1133">Transmembrane helix</keyword>
<evidence type="ECO:0000313" key="3">
    <source>
        <dbReference type="EMBL" id="HGW94697.1"/>
    </source>
</evidence>
<keyword evidence="1" id="KW-0472">Membrane</keyword>
<sequence>MKPENIPGFLISSLVFSCITLLLGTSGYQLLSNSFHTLRISLQSSERLPTQGQIHNFRVRAETDAMSGVAHYYCQFSYMYVVEGIQYYFTFWQGHFTSRDQAEAEAQAKYSANHKIQIFYNPKKPGEATLTSGFNEGNLATCLIMFLTGILFFFGSVLAFRWVVAWFVLGEPPVSGCYDPDIFFQRKWVQVPCNTF</sequence>
<comment type="caution">
    <text evidence="3">The sequence shown here is derived from an EMBL/GenBank/DDBJ whole genome shotgun (WGS) entry which is preliminary data.</text>
</comment>
<dbReference type="PROSITE" id="PS51257">
    <property type="entry name" value="PROKAR_LIPOPROTEIN"/>
    <property type="match status" value="1"/>
</dbReference>
<organism evidence="3">
    <name type="scientific">Oscillatoriales cyanobacterium SpSt-402</name>
    <dbReference type="NCBI Taxonomy" id="2282168"/>
    <lineage>
        <taxon>Bacteria</taxon>
        <taxon>Bacillati</taxon>
        <taxon>Cyanobacteriota</taxon>
        <taxon>Cyanophyceae</taxon>
        <taxon>Oscillatoriophycideae</taxon>
        <taxon>Oscillatoriales</taxon>
    </lineage>
</organism>
<feature type="domain" description="DUF3592" evidence="2">
    <location>
        <begin position="50"/>
        <end position="134"/>
    </location>
</feature>
<protein>
    <submittedName>
        <fullName evidence="3">DUF3592 domain-containing protein</fullName>
    </submittedName>
</protein>
<feature type="transmembrane region" description="Helical" evidence="1">
    <location>
        <begin position="6"/>
        <end position="31"/>
    </location>
</feature>
<dbReference type="InterPro" id="IPR021994">
    <property type="entry name" value="DUF3592"/>
</dbReference>
<accession>A0A832H5K2</accession>